<feature type="transmembrane region" description="Helical" evidence="6">
    <location>
        <begin position="215"/>
        <end position="234"/>
    </location>
</feature>
<feature type="transmembrane region" description="Helical" evidence="6">
    <location>
        <begin position="186"/>
        <end position="203"/>
    </location>
</feature>
<dbReference type="InterPro" id="IPR036259">
    <property type="entry name" value="MFS_trans_sf"/>
</dbReference>
<dbReference type="SUPFAM" id="SSF103473">
    <property type="entry name" value="MFS general substrate transporter"/>
    <property type="match status" value="2"/>
</dbReference>
<evidence type="ECO:0000256" key="6">
    <source>
        <dbReference type="SAM" id="Phobius"/>
    </source>
</evidence>
<reference evidence="8" key="2">
    <citation type="submission" date="2023-05" db="EMBL/GenBank/DDBJ databases">
        <authorList>
            <consortium name="Lawrence Berkeley National Laboratory"/>
            <person name="Steindorff A."/>
            <person name="Hensen N."/>
            <person name="Bonometti L."/>
            <person name="Westerberg I."/>
            <person name="Brannstrom I.O."/>
            <person name="Guillou S."/>
            <person name="Cros-Aarteil S."/>
            <person name="Calhoun S."/>
            <person name="Haridas S."/>
            <person name="Kuo A."/>
            <person name="Mondo S."/>
            <person name="Pangilinan J."/>
            <person name="Riley R."/>
            <person name="Labutti K."/>
            <person name="Andreopoulos B."/>
            <person name="Lipzen A."/>
            <person name="Chen C."/>
            <person name="Yanf M."/>
            <person name="Daum C."/>
            <person name="Ng V."/>
            <person name="Clum A."/>
            <person name="Ohm R."/>
            <person name="Martin F."/>
            <person name="Silar P."/>
            <person name="Natvig D."/>
            <person name="Lalanne C."/>
            <person name="Gautier V."/>
            <person name="Ament-Velasquez S.L."/>
            <person name="Kruys A."/>
            <person name="Hutchinson M.I."/>
            <person name="Powell A.J."/>
            <person name="Barry K."/>
            <person name="Miller A.N."/>
            <person name="Grigoriev I.V."/>
            <person name="Debuchy R."/>
            <person name="Gladieux P."/>
            <person name="Thoren M.H."/>
            <person name="Johannesson H."/>
        </authorList>
    </citation>
    <scope>NUCLEOTIDE SEQUENCE</scope>
    <source>
        <strain evidence="8">CBS 359.72</strain>
    </source>
</reference>
<dbReference type="InterPro" id="IPR020846">
    <property type="entry name" value="MFS_dom"/>
</dbReference>
<feature type="transmembrane region" description="Helical" evidence="6">
    <location>
        <begin position="342"/>
        <end position="368"/>
    </location>
</feature>
<feature type="transmembrane region" description="Helical" evidence="6">
    <location>
        <begin position="555"/>
        <end position="581"/>
    </location>
</feature>
<feature type="compositionally biased region" description="Polar residues" evidence="5">
    <location>
        <begin position="22"/>
        <end position="32"/>
    </location>
</feature>
<feature type="transmembrane region" description="Helical" evidence="6">
    <location>
        <begin position="458"/>
        <end position="477"/>
    </location>
</feature>
<dbReference type="InterPro" id="IPR011701">
    <property type="entry name" value="MFS"/>
</dbReference>
<feature type="compositionally biased region" description="Basic and acidic residues" evidence="5">
    <location>
        <begin position="66"/>
        <end position="79"/>
    </location>
</feature>
<dbReference type="PANTHER" id="PTHR23501">
    <property type="entry name" value="MAJOR FACILITATOR SUPERFAMILY"/>
    <property type="match status" value="1"/>
</dbReference>
<comment type="subcellular location">
    <subcellularLocation>
        <location evidence="1">Membrane</location>
        <topology evidence="1">Multi-pass membrane protein</topology>
    </subcellularLocation>
</comment>
<feature type="compositionally biased region" description="Basic and acidic residues" evidence="5">
    <location>
        <begin position="39"/>
        <end position="48"/>
    </location>
</feature>
<evidence type="ECO:0000256" key="1">
    <source>
        <dbReference type="ARBA" id="ARBA00004141"/>
    </source>
</evidence>
<gene>
    <name evidence="8" type="ORF">C7999DRAFT_12809</name>
</gene>
<proteinExistence type="predicted"/>
<dbReference type="EMBL" id="MU857625">
    <property type="protein sequence ID" value="KAK4249349.1"/>
    <property type="molecule type" value="Genomic_DNA"/>
</dbReference>
<evidence type="ECO:0000256" key="3">
    <source>
        <dbReference type="ARBA" id="ARBA00022989"/>
    </source>
</evidence>
<evidence type="ECO:0000256" key="5">
    <source>
        <dbReference type="SAM" id="MobiDB-lite"/>
    </source>
</evidence>
<feature type="transmembrane region" description="Helical" evidence="6">
    <location>
        <begin position="159"/>
        <end position="180"/>
    </location>
</feature>
<feature type="transmembrane region" description="Helical" evidence="6">
    <location>
        <begin position="127"/>
        <end position="147"/>
    </location>
</feature>
<sequence length="646" mass="70123">MYLAYKYGKKRYKEHQAWKAGEQTSTNATITGQDGMPYDETRGLRASDEGPGVPVPYDPSPFAAADETKDGEISEERAEKKRRRKYRLRVIMGLFLPFALQALDTTIIASALTSIAQDFHELKQLNWIITSFNLTSAAFLPIFAQLADTLGRHATLQTALVVMVAGSALCTASPTTAFPMLLLGRALQGVGAAGVNICVRTVLADRVSLGEYAKNWTTFAIVSGVAFGLGPVAGGYLTQISWRWCFAINLPVGVAGIVLVVLLLRKELIGSLAIEDVLRSNSGGVAGYEGRRDPGTPIGRFLLRLGTLDYGGQALFLFGFGLLILGFTWAGGTYAWNSTPVVATLVVGGVLSVAWALYEWSMVPGRLMARTFPMQKAMMPWQLLMQKDVGLLVGINFASGAAMFAIMYFMELYFTLVQGHSASQAGLNLLYYLPGLGVGVYSNMFFMNVWPRQTISSLMLGTSCSAVGITVIAWACHTDYTNLIYGMMALTGFGVGVNANPGTLHALAYAPGMTAAITCLSCFAIPFGGSITLTIMTTVFNNRSGANHDDPRTGIVWAFISVMPIMWLAVIITTFLGNVWIGKDGNHEVVHGVWFWNLLRGKRLERVTMARLEDVGAGGSRHEINMSSVSHSRPMAETDIEQGRWK</sequence>
<feature type="transmembrane region" description="Helical" evidence="6">
    <location>
        <begin position="389"/>
        <end position="409"/>
    </location>
</feature>
<dbReference type="PANTHER" id="PTHR23501:SF39">
    <property type="entry name" value="MULTIDRUG TRANSPORTER, PUTATIVE (AFU_ORTHOLOGUE AFUA_1G05010)-RELATED"/>
    <property type="match status" value="1"/>
</dbReference>
<keyword evidence="4 6" id="KW-0472">Membrane</keyword>
<feature type="transmembrane region" description="Helical" evidence="6">
    <location>
        <begin position="483"/>
        <end position="501"/>
    </location>
</feature>
<dbReference type="GO" id="GO:0005886">
    <property type="term" value="C:plasma membrane"/>
    <property type="evidence" value="ECO:0007669"/>
    <property type="project" value="TreeGrafter"/>
</dbReference>
<reference evidence="8" key="1">
    <citation type="journal article" date="2023" name="Mol. Phylogenet. Evol.">
        <title>Genome-scale phylogeny and comparative genomics of the fungal order Sordariales.</title>
        <authorList>
            <person name="Hensen N."/>
            <person name="Bonometti L."/>
            <person name="Westerberg I."/>
            <person name="Brannstrom I.O."/>
            <person name="Guillou S."/>
            <person name="Cros-Aarteil S."/>
            <person name="Calhoun S."/>
            <person name="Haridas S."/>
            <person name="Kuo A."/>
            <person name="Mondo S."/>
            <person name="Pangilinan J."/>
            <person name="Riley R."/>
            <person name="LaButti K."/>
            <person name="Andreopoulos B."/>
            <person name="Lipzen A."/>
            <person name="Chen C."/>
            <person name="Yan M."/>
            <person name="Daum C."/>
            <person name="Ng V."/>
            <person name="Clum A."/>
            <person name="Steindorff A."/>
            <person name="Ohm R.A."/>
            <person name="Martin F."/>
            <person name="Silar P."/>
            <person name="Natvig D.O."/>
            <person name="Lalanne C."/>
            <person name="Gautier V."/>
            <person name="Ament-Velasquez S.L."/>
            <person name="Kruys A."/>
            <person name="Hutchinson M.I."/>
            <person name="Powell A.J."/>
            <person name="Barry K."/>
            <person name="Miller A.N."/>
            <person name="Grigoriev I.V."/>
            <person name="Debuchy R."/>
            <person name="Gladieux P."/>
            <person name="Hiltunen Thoren M."/>
            <person name="Johannesson H."/>
        </authorList>
    </citation>
    <scope>NUCLEOTIDE SEQUENCE</scope>
    <source>
        <strain evidence="8">CBS 359.72</strain>
    </source>
</reference>
<name>A0AAN7HSD8_9PEZI</name>
<feature type="transmembrane region" description="Helical" evidence="6">
    <location>
        <begin position="429"/>
        <end position="446"/>
    </location>
</feature>
<feature type="region of interest" description="Disordered" evidence="5">
    <location>
        <begin position="20"/>
        <end position="79"/>
    </location>
</feature>
<evidence type="ECO:0000256" key="4">
    <source>
        <dbReference type="ARBA" id="ARBA00023136"/>
    </source>
</evidence>
<dbReference type="Proteomes" id="UP001303647">
    <property type="component" value="Unassembled WGS sequence"/>
</dbReference>
<dbReference type="Gene3D" id="1.20.1720.10">
    <property type="entry name" value="Multidrug resistance protein D"/>
    <property type="match status" value="1"/>
</dbReference>
<evidence type="ECO:0000259" key="7">
    <source>
        <dbReference type="PROSITE" id="PS50850"/>
    </source>
</evidence>
<keyword evidence="9" id="KW-1185">Reference proteome</keyword>
<feature type="transmembrane region" description="Helical" evidence="6">
    <location>
        <begin position="90"/>
        <end position="115"/>
    </location>
</feature>
<dbReference type="Pfam" id="PF07690">
    <property type="entry name" value="MFS_1"/>
    <property type="match status" value="1"/>
</dbReference>
<accession>A0AAN7HSD8</accession>
<feature type="region of interest" description="Disordered" evidence="5">
    <location>
        <begin position="623"/>
        <end position="646"/>
    </location>
</feature>
<keyword evidence="2 6" id="KW-0812">Transmembrane</keyword>
<dbReference type="PROSITE" id="PS50850">
    <property type="entry name" value="MFS"/>
    <property type="match status" value="1"/>
</dbReference>
<feature type="transmembrane region" description="Helical" evidence="6">
    <location>
        <begin position="314"/>
        <end position="336"/>
    </location>
</feature>
<evidence type="ECO:0000256" key="2">
    <source>
        <dbReference type="ARBA" id="ARBA00022692"/>
    </source>
</evidence>
<evidence type="ECO:0000313" key="8">
    <source>
        <dbReference type="EMBL" id="KAK4249349.1"/>
    </source>
</evidence>
<evidence type="ECO:0000313" key="9">
    <source>
        <dbReference type="Proteomes" id="UP001303647"/>
    </source>
</evidence>
<dbReference type="GO" id="GO:0022857">
    <property type="term" value="F:transmembrane transporter activity"/>
    <property type="evidence" value="ECO:0007669"/>
    <property type="project" value="InterPro"/>
</dbReference>
<dbReference type="AlphaFoldDB" id="A0AAN7HSD8"/>
<feature type="transmembrane region" description="Helical" evidence="6">
    <location>
        <begin position="240"/>
        <end position="264"/>
    </location>
</feature>
<protein>
    <recommendedName>
        <fullName evidence="7">Major facilitator superfamily (MFS) profile domain-containing protein</fullName>
    </recommendedName>
</protein>
<feature type="transmembrane region" description="Helical" evidence="6">
    <location>
        <begin position="513"/>
        <end position="535"/>
    </location>
</feature>
<organism evidence="8 9">
    <name type="scientific">Corynascus novoguineensis</name>
    <dbReference type="NCBI Taxonomy" id="1126955"/>
    <lineage>
        <taxon>Eukaryota</taxon>
        <taxon>Fungi</taxon>
        <taxon>Dikarya</taxon>
        <taxon>Ascomycota</taxon>
        <taxon>Pezizomycotina</taxon>
        <taxon>Sordariomycetes</taxon>
        <taxon>Sordariomycetidae</taxon>
        <taxon>Sordariales</taxon>
        <taxon>Chaetomiaceae</taxon>
        <taxon>Corynascus</taxon>
    </lineage>
</organism>
<keyword evidence="3 6" id="KW-1133">Transmembrane helix</keyword>
<feature type="domain" description="Major facilitator superfamily (MFS) profile" evidence="7">
    <location>
        <begin position="90"/>
        <end position="581"/>
    </location>
</feature>
<comment type="caution">
    <text evidence="8">The sequence shown here is derived from an EMBL/GenBank/DDBJ whole genome shotgun (WGS) entry which is preliminary data.</text>
</comment>